<evidence type="ECO:0000256" key="3">
    <source>
        <dbReference type="ARBA" id="ARBA00023274"/>
    </source>
</evidence>
<comment type="similarity">
    <text evidence="1">Belongs to the bacterial ribosomal protein bL33 family.</text>
</comment>
<keyword evidence="2" id="KW-0689">Ribosomal protein</keyword>
<sequence length="71" mass="7811">MGAKSKYIIVQLASVISGSTRVWVRERAAEKAAAILFDPAVGREVLFEESSRVKGKSTLTKTVKRKFNIAD</sequence>
<keyword evidence="4" id="KW-1185">Reference proteome</keyword>
<dbReference type="WBParaSite" id="Pan_g5092.t1">
    <property type="protein sequence ID" value="Pan_g5092.t1"/>
    <property type="gene ID" value="Pan_g5092"/>
</dbReference>
<evidence type="ECO:0000256" key="1">
    <source>
        <dbReference type="ARBA" id="ARBA00007596"/>
    </source>
</evidence>
<evidence type="ECO:0000313" key="4">
    <source>
        <dbReference type="Proteomes" id="UP000492821"/>
    </source>
</evidence>
<dbReference type="InterPro" id="IPR038584">
    <property type="entry name" value="Ribosomal_bL33_sf"/>
</dbReference>
<keyword evidence="3" id="KW-0687">Ribonucleoprotein</keyword>
<name>A0A7E4VZC4_PANRE</name>
<dbReference type="GO" id="GO:1990904">
    <property type="term" value="C:ribonucleoprotein complex"/>
    <property type="evidence" value="ECO:0007669"/>
    <property type="project" value="UniProtKB-KW"/>
</dbReference>
<evidence type="ECO:0000256" key="2">
    <source>
        <dbReference type="ARBA" id="ARBA00022980"/>
    </source>
</evidence>
<evidence type="ECO:0000313" key="5">
    <source>
        <dbReference type="WBParaSite" id="Pan_g5092.t1"/>
    </source>
</evidence>
<reference evidence="5" key="2">
    <citation type="submission" date="2020-10" db="UniProtKB">
        <authorList>
            <consortium name="WormBaseParasite"/>
        </authorList>
    </citation>
    <scope>IDENTIFICATION</scope>
</reference>
<dbReference type="Gene3D" id="2.20.28.120">
    <property type="entry name" value="Ribosomal protein L33"/>
    <property type="match status" value="1"/>
</dbReference>
<organism evidence="4 5">
    <name type="scientific">Panagrellus redivivus</name>
    <name type="common">Microworm</name>
    <dbReference type="NCBI Taxonomy" id="6233"/>
    <lineage>
        <taxon>Eukaryota</taxon>
        <taxon>Metazoa</taxon>
        <taxon>Ecdysozoa</taxon>
        <taxon>Nematoda</taxon>
        <taxon>Chromadorea</taxon>
        <taxon>Rhabditida</taxon>
        <taxon>Tylenchina</taxon>
        <taxon>Panagrolaimomorpha</taxon>
        <taxon>Panagrolaimoidea</taxon>
        <taxon>Panagrolaimidae</taxon>
        <taxon>Panagrellus</taxon>
    </lineage>
</organism>
<proteinExistence type="inferred from homology"/>
<reference evidence="4" key="1">
    <citation type="journal article" date="2013" name="Genetics">
        <title>The draft genome and transcriptome of Panagrellus redivivus are shaped by the harsh demands of a free-living lifestyle.</title>
        <authorList>
            <person name="Srinivasan J."/>
            <person name="Dillman A.R."/>
            <person name="Macchietto M.G."/>
            <person name="Heikkinen L."/>
            <person name="Lakso M."/>
            <person name="Fracchia K.M."/>
            <person name="Antoshechkin I."/>
            <person name="Mortazavi A."/>
            <person name="Wong G."/>
            <person name="Sternberg P.W."/>
        </authorList>
    </citation>
    <scope>NUCLEOTIDE SEQUENCE [LARGE SCALE GENOMIC DNA]</scope>
    <source>
        <strain evidence="4">MT8872</strain>
    </source>
</reference>
<accession>A0A7E4VZC4</accession>
<dbReference type="Proteomes" id="UP000492821">
    <property type="component" value="Unassembled WGS sequence"/>
</dbReference>
<protein>
    <submittedName>
        <fullName evidence="5">DUF2188 domain-containing protein</fullName>
    </submittedName>
</protein>
<dbReference type="AlphaFoldDB" id="A0A7E4VZC4"/>
<dbReference type="GO" id="GO:0005840">
    <property type="term" value="C:ribosome"/>
    <property type="evidence" value="ECO:0007669"/>
    <property type="project" value="UniProtKB-KW"/>
</dbReference>